<evidence type="ECO:0000313" key="2">
    <source>
        <dbReference type="EMBL" id="OKH20941.1"/>
    </source>
</evidence>
<dbReference type="AlphaFoldDB" id="A0A1U7HBL7"/>
<feature type="compositionally biased region" description="Low complexity" evidence="1">
    <location>
        <begin position="232"/>
        <end position="252"/>
    </location>
</feature>
<name>A0A1U7HBL7_9CHRO</name>
<sequence>MMTILRRFTLIFLTITLCWTTIACGRPESTVSQVRNVASPVATNTRLSDGQYPVQQVTYDDATGEYSLFLLNTPPGTPPTFTTANLQMARLTDEEVKAGQKSYLKVENGQPVLYLTEDFKIEYVHNVAETQTNPQTGQQETVIVRRETGFWSPFAGALAGQAIGSLLFRPQYYVPPLYQPGASVITGFGGYGSSYSQAVDRYQSRYNAPPLAERNRRSNLRTTGRIRTPNYRQPTTTTRRSTPRVTTNNRPTGSGFGASNLRSGNSNNRRPSSGSFGSSNRSFGSSRTRSSSGFRSSGGRRR</sequence>
<organism evidence="2 3">
    <name type="scientific">Chroogloeocystis siderophila 5.2 s.c.1</name>
    <dbReference type="NCBI Taxonomy" id="247279"/>
    <lineage>
        <taxon>Bacteria</taxon>
        <taxon>Bacillati</taxon>
        <taxon>Cyanobacteriota</taxon>
        <taxon>Cyanophyceae</taxon>
        <taxon>Oscillatoriophycideae</taxon>
        <taxon>Chroococcales</taxon>
        <taxon>Chroococcaceae</taxon>
        <taxon>Chroogloeocystis</taxon>
    </lineage>
</organism>
<dbReference type="STRING" id="247279.NIES1031_22565"/>
<dbReference type="Proteomes" id="UP000185984">
    <property type="component" value="Unassembled WGS sequence"/>
</dbReference>
<dbReference type="PROSITE" id="PS51257">
    <property type="entry name" value="PROKAR_LIPOPROTEIN"/>
    <property type="match status" value="1"/>
</dbReference>
<dbReference type="EMBL" id="MRCC01000032">
    <property type="protein sequence ID" value="OKH20941.1"/>
    <property type="molecule type" value="Genomic_DNA"/>
</dbReference>
<evidence type="ECO:0000313" key="3">
    <source>
        <dbReference type="Proteomes" id="UP000185984"/>
    </source>
</evidence>
<evidence type="ECO:0008006" key="4">
    <source>
        <dbReference type="Google" id="ProtNLM"/>
    </source>
</evidence>
<accession>A0A1U7HBL7</accession>
<evidence type="ECO:0000256" key="1">
    <source>
        <dbReference type="SAM" id="MobiDB-lite"/>
    </source>
</evidence>
<proteinExistence type="predicted"/>
<feature type="compositionally biased region" description="Low complexity" evidence="1">
    <location>
        <begin position="259"/>
        <end position="302"/>
    </location>
</feature>
<gene>
    <name evidence="2" type="ORF">NIES1031_22565</name>
</gene>
<keyword evidence="3" id="KW-1185">Reference proteome</keyword>
<reference evidence="2 3" key="1">
    <citation type="submission" date="2016-11" db="EMBL/GenBank/DDBJ databases">
        <title>Draft Genome Sequences of Nine Cyanobacterial Strains from Diverse Habitats.</title>
        <authorList>
            <person name="Zhu T."/>
            <person name="Hou S."/>
            <person name="Lu X."/>
            <person name="Hess W.R."/>
        </authorList>
    </citation>
    <scope>NUCLEOTIDE SEQUENCE [LARGE SCALE GENOMIC DNA]</scope>
    <source>
        <strain evidence="2 3">5.2 s.c.1</strain>
    </source>
</reference>
<dbReference type="OrthoDB" id="462679at2"/>
<feature type="region of interest" description="Disordered" evidence="1">
    <location>
        <begin position="206"/>
        <end position="302"/>
    </location>
</feature>
<dbReference type="RefSeq" id="WP_073551676.1">
    <property type="nucleotide sequence ID" value="NZ_CAWMVK010000026.1"/>
</dbReference>
<protein>
    <recommendedName>
        <fullName evidence="4">DUF1190 domain-containing protein</fullName>
    </recommendedName>
</protein>
<comment type="caution">
    <text evidence="2">The sequence shown here is derived from an EMBL/GenBank/DDBJ whole genome shotgun (WGS) entry which is preliminary data.</text>
</comment>